<evidence type="ECO:0000313" key="1">
    <source>
        <dbReference type="EMBL" id="ETW92558.1"/>
    </source>
</evidence>
<comment type="caution">
    <text evidence="1">The sequence shown here is derived from an EMBL/GenBank/DDBJ whole genome shotgun (WGS) entry which is preliminary data.</text>
</comment>
<proteinExistence type="predicted"/>
<evidence type="ECO:0008006" key="3">
    <source>
        <dbReference type="Google" id="ProtNLM"/>
    </source>
</evidence>
<protein>
    <recommendedName>
        <fullName evidence="3">PI3K/PI4K catalytic domain-containing protein</fullName>
    </recommendedName>
</protein>
<keyword evidence="2" id="KW-1185">Reference proteome</keyword>
<dbReference type="EMBL" id="AZHW01001441">
    <property type="protein sequence ID" value="ETW92558.1"/>
    <property type="molecule type" value="Genomic_DNA"/>
</dbReference>
<accession>W4L377</accession>
<evidence type="ECO:0000313" key="2">
    <source>
        <dbReference type="Proteomes" id="UP000019141"/>
    </source>
</evidence>
<gene>
    <name evidence="1" type="ORF">ETSY1_43115</name>
</gene>
<dbReference type="Proteomes" id="UP000019141">
    <property type="component" value="Unassembled WGS sequence"/>
</dbReference>
<dbReference type="HOGENOM" id="CLU_134746_0_0_7"/>
<dbReference type="AlphaFoldDB" id="W4L377"/>
<sequence>MVEVARFPDGQEFYRVHPRTHAVDDICSFLRDSEIVQAGLIPWGSNYTFLVTLDIGEQNPLLGVYKPLRGEAPLWDFPDGTLYRREYAAFVLSEALGWQIVPPTVIREKGPHGIGTMQLYMHHVREEADYFAIRERHAREVKRMAVFDLIANNTDRKAGHCLRDEAGHV</sequence>
<reference evidence="1 2" key="1">
    <citation type="journal article" date="2014" name="Nature">
        <title>An environmental bacterial taxon with a large and distinct metabolic repertoire.</title>
        <authorList>
            <person name="Wilson M.C."/>
            <person name="Mori T."/>
            <person name="Ruckert C."/>
            <person name="Uria A.R."/>
            <person name="Helf M.J."/>
            <person name="Takada K."/>
            <person name="Gernert C."/>
            <person name="Steffens U.A."/>
            <person name="Heycke N."/>
            <person name="Schmitt S."/>
            <person name="Rinke C."/>
            <person name="Helfrich E.J."/>
            <person name="Brachmann A.O."/>
            <person name="Gurgui C."/>
            <person name="Wakimoto T."/>
            <person name="Kracht M."/>
            <person name="Crusemann M."/>
            <person name="Hentschel U."/>
            <person name="Abe I."/>
            <person name="Matsunaga S."/>
            <person name="Kalinowski J."/>
            <person name="Takeyama H."/>
            <person name="Piel J."/>
        </authorList>
    </citation>
    <scope>NUCLEOTIDE SEQUENCE [LARGE SCALE GENOMIC DNA]</scope>
    <source>
        <strain evidence="2">TSY1</strain>
    </source>
</reference>
<name>W4L377_ENTF1</name>
<organism evidence="1 2">
    <name type="scientific">Entotheonella factor</name>
    <dbReference type="NCBI Taxonomy" id="1429438"/>
    <lineage>
        <taxon>Bacteria</taxon>
        <taxon>Pseudomonadati</taxon>
        <taxon>Nitrospinota/Tectimicrobiota group</taxon>
        <taxon>Candidatus Tectimicrobiota</taxon>
        <taxon>Candidatus Entotheonellia</taxon>
        <taxon>Candidatus Entotheonellales</taxon>
        <taxon>Candidatus Entotheonellaceae</taxon>
        <taxon>Candidatus Entotheonella</taxon>
    </lineage>
</organism>
<feature type="non-terminal residue" evidence="1">
    <location>
        <position position="169"/>
    </location>
</feature>